<name>A0A7W7YJ30_9BACT</name>
<dbReference type="EMBL" id="JACHIF010000002">
    <property type="protein sequence ID" value="MBB5037061.1"/>
    <property type="molecule type" value="Genomic_DNA"/>
</dbReference>
<gene>
    <name evidence="1" type="ORF">HNQ64_001303</name>
</gene>
<dbReference type="Proteomes" id="UP000534294">
    <property type="component" value="Unassembled WGS sequence"/>
</dbReference>
<dbReference type="AlphaFoldDB" id="A0A7W7YJ30"/>
<accession>A0A7W7YJ30</accession>
<sequence>MGISGLDVPFHSFDIEGQPVKREFLTRLTFLAETEAFTLSFLFRPSRVRDGTTMHGVQLSMTFKGHLLAQAATWEFTLL</sequence>
<comment type="caution">
    <text evidence="1">The sequence shown here is derived from an EMBL/GenBank/DDBJ whole genome shotgun (WGS) entry which is preliminary data.</text>
</comment>
<reference evidence="1 2" key="1">
    <citation type="submission" date="2020-08" db="EMBL/GenBank/DDBJ databases">
        <title>Genomic Encyclopedia of Type Strains, Phase IV (KMG-IV): sequencing the most valuable type-strain genomes for metagenomic binning, comparative biology and taxonomic classification.</title>
        <authorList>
            <person name="Goeker M."/>
        </authorList>
    </citation>
    <scope>NUCLEOTIDE SEQUENCE [LARGE SCALE GENOMIC DNA]</scope>
    <source>
        <strain evidence="1 2">DSM 12251</strain>
    </source>
</reference>
<keyword evidence="2" id="KW-1185">Reference proteome</keyword>
<organism evidence="1 2">
    <name type="scientific">Prosthecobacter dejongeii</name>
    <dbReference type="NCBI Taxonomy" id="48465"/>
    <lineage>
        <taxon>Bacteria</taxon>
        <taxon>Pseudomonadati</taxon>
        <taxon>Verrucomicrobiota</taxon>
        <taxon>Verrucomicrobiia</taxon>
        <taxon>Verrucomicrobiales</taxon>
        <taxon>Verrucomicrobiaceae</taxon>
        <taxon>Prosthecobacter</taxon>
    </lineage>
</organism>
<proteinExistence type="predicted"/>
<evidence type="ECO:0000313" key="2">
    <source>
        <dbReference type="Proteomes" id="UP000534294"/>
    </source>
</evidence>
<evidence type="ECO:0000313" key="1">
    <source>
        <dbReference type="EMBL" id="MBB5037061.1"/>
    </source>
</evidence>
<protein>
    <submittedName>
        <fullName evidence="1">Uncharacterized protein</fullName>
    </submittedName>
</protein>